<dbReference type="InterPro" id="IPR036404">
    <property type="entry name" value="Jacalin-like_lectin_dom_sf"/>
</dbReference>
<feature type="compositionally biased region" description="Low complexity" evidence="1">
    <location>
        <begin position="638"/>
        <end position="662"/>
    </location>
</feature>
<feature type="compositionally biased region" description="Acidic residues" evidence="1">
    <location>
        <begin position="34"/>
        <end position="76"/>
    </location>
</feature>
<reference evidence="2" key="3">
    <citation type="submission" date="2011-03" db="EMBL/GenBank/DDBJ databases">
        <title>Annotation of Magnaporthe poae ATCC 64411.</title>
        <authorList>
            <person name="Ma L.-J."/>
            <person name="Dead R."/>
            <person name="Young S.K."/>
            <person name="Zeng Q."/>
            <person name="Gargeya S."/>
            <person name="Fitzgerald M."/>
            <person name="Haas B."/>
            <person name="Abouelleil A."/>
            <person name="Alvarado L."/>
            <person name="Arachchi H.M."/>
            <person name="Berlin A."/>
            <person name="Brown A."/>
            <person name="Chapman S.B."/>
            <person name="Chen Z."/>
            <person name="Dunbar C."/>
            <person name="Freedman E."/>
            <person name="Gearin G."/>
            <person name="Gellesch M."/>
            <person name="Goldberg J."/>
            <person name="Griggs A."/>
            <person name="Gujja S."/>
            <person name="Heiman D."/>
            <person name="Howarth C."/>
            <person name="Larson L."/>
            <person name="Lui A."/>
            <person name="MacDonald P.J.P."/>
            <person name="Mehta T."/>
            <person name="Montmayeur A."/>
            <person name="Murphy C."/>
            <person name="Neiman D."/>
            <person name="Pearson M."/>
            <person name="Priest M."/>
            <person name="Roberts A."/>
            <person name="Saif S."/>
            <person name="Shea T."/>
            <person name="Shenoy N."/>
            <person name="Sisk P."/>
            <person name="Stolte C."/>
            <person name="Sykes S."/>
            <person name="Yandava C."/>
            <person name="Wortman J."/>
            <person name="Nusbaum C."/>
            <person name="Birren B."/>
        </authorList>
    </citation>
    <scope>NUCLEOTIDE SEQUENCE</scope>
    <source>
        <strain evidence="2">ATCC 64411</strain>
    </source>
</reference>
<evidence type="ECO:0000256" key="1">
    <source>
        <dbReference type="SAM" id="MobiDB-lite"/>
    </source>
</evidence>
<organism evidence="3 4">
    <name type="scientific">Magnaporthiopsis poae (strain ATCC 64411 / 73-15)</name>
    <name type="common">Kentucky bluegrass fungus</name>
    <name type="synonym">Magnaporthe poae</name>
    <dbReference type="NCBI Taxonomy" id="644358"/>
    <lineage>
        <taxon>Eukaryota</taxon>
        <taxon>Fungi</taxon>
        <taxon>Dikarya</taxon>
        <taxon>Ascomycota</taxon>
        <taxon>Pezizomycotina</taxon>
        <taxon>Sordariomycetes</taxon>
        <taxon>Sordariomycetidae</taxon>
        <taxon>Magnaporthales</taxon>
        <taxon>Magnaporthaceae</taxon>
        <taxon>Magnaporthiopsis</taxon>
    </lineage>
</organism>
<reference evidence="4" key="2">
    <citation type="submission" date="2010-05" db="EMBL/GenBank/DDBJ databases">
        <title>The genome sequence of Magnaporthe poae strain ATCC 64411.</title>
        <authorList>
            <person name="Ma L.-J."/>
            <person name="Dead R."/>
            <person name="Young S."/>
            <person name="Zeng Q."/>
            <person name="Koehrsen M."/>
            <person name="Alvarado L."/>
            <person name="Berlin A."/>
            <person name="Chapman S.B."/>
            <person name="Chen Z."/>
            <person name="Freedman E."/>
            <person name="Gellesch M."/>
            <person name="Goldberg J."/>
            <person name="Griggs A."/>
            <person name="Gujja S."/>
            <person name="Heilman E.R."/>
            <person name="Heiman D."/>
            <person name="Hepburn T."/>
            <person name="Howarth C."/>
            <person name="Jen D."/>
            <person name="Larson L."/>
            <person name="Mehta T."/>
            <person name="Neiman D."/>
            <person name="Pearson M."/>
            <person name="Roberts A."/>
            <person name="Saif S."/>
            <person name="Shea T."/>
            <person name="Shenoy N."/>
            <person name="Sisk P."/>
            <person name="Stolte C."/>
            <person name="Sykes S."/>
            <person name="Walk T."/>
            <person name="White J."/>
            <person name="Yandava C."/>
            <person name="Haas B."/>
            <person name="Nusbaum C."/>
            <person name="Birren B."/>
        </authorList>
    </citation>
    <scope>NUCLEOTIDE SEQUENCE [LARGE SCALE GENOMIC DNA]</scope>
    <source>
        <strain evidence="4">ATCC 64411 / 73-15</strain>
    </source>
</reference>
<gene>
    <name evidence="2" type="ORF">MAPG_08814</name>
</gene>
<dbReference type="EnsemblFungi" id="MAPG_08814T0">
    <property type="protein sequence ID" value="MAPG_08814T0"/>
    <property type="gene ID" value="MAPG_08814"/>
</dbReference>
<name>A0A0C4E8B4_MAGP6</name>
<dbReference type="EMBL" id="GL876973">
    <property type="protein sequence ID" value="KLU89845.1"/>
    <property type="molecule type" value="Genomic_DNA"/>
</dbReference>
<dbReference type="EMBL" id="ADBL01002151">
    <property type="status" value="NOT_ANNOTATED_CDS"/>
    <property type="molecule type" value="Genomic_DNA"/>
</dbReference>
<reference evidence="2" key="1">
    <citation type="submission" date="2010-05" db="EMBL/GenBank/DDBJ databases">
        <title>The Genome Sequence of Magnaporthe poae strain ATCC 64411.</title>
        <authorList>
            <consortium name="The Broad Institute Genome Sequencing Platform"/>
            <consortium name="Broad Institute Genome Sequencing Center for Infectious Disease"/>
            <person name="Ma L.-J."/>
            <person name="Dead R."/>
            <person name="Young S."/>
            <person name="Zeng Q."/>
            <person name="Koehrsen M."/>
            <person name="Alvarado L."/>
            <person name="Berlin A."/>
            <person name="Chapman S.B."/>
            <person name="Chen Z."/>
            <person name="Freedman E."/>
            <person name="Gellesch M."/>
            <person name="Goldberg J."/>
            <person name="Griggs A."/>
            <person name="Gujja S."/>
            <person name="Heilman E.R."/>
            <person name="Heiman D."/>
            <person name="Hepburn T."/>
            <person name="Howarth C."/>
            <person name="Jen D."/>
            <person name="Larson L."/>
            <person name="Mehta T."/>
            <person name="Neiman D."/>
            <person name="Pearson M."/>
            <person name="Roberts A."/>
            <person name="Saif S."/>
            <person name="Shea T."/>
            <person name="Shenoy N."/>
            <person name="Sisk P."/>
            <person name="Stolte C."/>
            <person name="Sykes S."/>
            <person name="Walk T."/>
            <person name="White J."/>
            <person name="Yandava C."/>
            <person name="Haas B."/>
            <person name="Nusbaum C."/>
            <person name="Birren B."/>
        </authorList>
    </citation>
    <scope>NUCLEOTIDE SEQUENCE</scope>
    <source>
        <strain evidence="2">ATCC 64411</strain>
    </source>
</reference>
<sequence>MRILAESQSKPSAWTRQPEVIAEGKLDHLAGEVTDSEPEGIEPEGIEPEGIEPEGIEPESTEPAQEETELAQEETEPAQGEEACIADGEDEAEGDTTAASVRIAAAEKQQPVAKRPTQDASKTARKHSSSLAESHHSGEQWEAVAHATGASPESHDGGNGDHDNTPGKLQNSSPDKEGKPPRRATSGTAPSLGSSMPGMERNAAAELRKLIKWARKQPGLKKMVANLTAQELQNLEAYLLGQIGTESPEVKEMRLKAAQERILADLKHKQELEMEDRAEQKRRREEDREEQREIRKERRDIARRRREATEQAILEAANKHQGAIPLDEMKKIVVTNQIHAPPAFNGIGVNTNEYEFDPSAPRGPSQTVTYTSRFIDRLSDITDDMCISGSMSIKAGKIGGSGRGSFIDSDKFKEADLNYYISVKVVNQTINFKDALDYNPISKLRDENFAKVYGDSFISGFLEGGEFNALVSMKILNKAKKTDIQAEAKIALTTGPTSIDADANVSIAHENLSTNTETTIQVSWCGGGHIKPMEQQWDLKSLMQAAARFPDLVADCPQRTHAILTKYESLRSFVADKPKGYSKLAYENATMYTNVLMEAFMGYKVMYKQLTEQIFAVRTKTMEIQPWDRKAPGKPSDAAAEATDPAGTATSEQSEAATESTSPNSDAVEDRGKFAATIDGLEDARRAIRHQMAHIVNEVDNIEQDPTRATDENHKEPFQAPASFETRLPVVKHVDGLEPNDVALTGQKIGPQPQPQPQPQPRGEQGKSGAGLGATTELYADDSKVGFDQEEEKAFEKCVARDQNISRHFKVTPPAGSSDKGKPFNNLDFLREDFRVGRVVVHVTYGRVVSVEVEYTNGVKVKNGNPCPIGNRYVLGSFAPDERITSGTIKTAVGEENYRTVLGVTLLTNHGRSLAAEARFDRGYEGGEDFNDIDIQRADCPLSKGTFMGFFGRSNDYGPGRDGHVYRLGFVWGPTPPEADGPSDERFNRAPSCSGEIVINNAFKEGWNEGSACFGKRYLDVPTVICALSEVRGRHELPLPLGWIWKSNSTYKDWSPRATKDRLSISVEVPKAVHQLTHSWLALPKNEVNFNAGYHEFFGETEKTRFNTSSTFYVKFQTPYSETPAEPAVWCVNMSNEDNDTSFPESRRVCLQYSVDNLTEDGFDLKVESYNNSRRCNSIWGWCVWDKKHDGVKVKVEKLDVGARTPDGSFKEETGVQSFWTPRFSGPHGYEATKRTPLAVLTGISGFNFRVVDGPNWMHLRSQWVGSLDSGGIWCGCDASTPMTFLQAMCIAILED</sequence>
<evidence type="ECO:0000313" key="3">
    <source>
        <dbReference type="EnsemblFungi" id="MAPG_08814T0"/>
    </source>
</evidence>
<dbReference type="Gene3D" id="2.100.10.30">
    <property type="entry name" value="Jacalin-like lectin domain"/>
    <property type="match status" value="1"/>
</dbReference>
<dbReference type="STRING" id="644358.A0A0C4E8B4"/>
<evidence type="ECO:0000313" key="2">
    <source>
        <dbReference type="EMBL" id="KLU89845.1"/>
    </source>
</evidence>
<feature type="region of interest" description="Disordered" evidence="1">
    <location>
        <begin position="741"/>
        <end position="772"/>
    </location>
</feature>
<evidence type="ECO:0008006" key="5">
    <source>
        <dbReference type="Google" id="ProtNLM"/>
    </source>
</evidence>
<dbReference type="VEuPathDB" id="FungiDB:MAPG_08814"/>
<dbReference type="eggNOG" id="ENOG502SIVW">
    <property type="taxonomic scope" value="Eukaryota"/>
</dbReference>
<accession>A0A0C4E8B4</accession>
<feature type="region of interest" description="Disordered" evidence="1">
    <location>
        <begin position="626"/>
        <end position="671"/>
    </location>
</feature>
<dbReference type="OrthoDB" id="3231004at2759"/>
<reference evidence="3" key="5">
    <citation type="submission" date="2015-06" db="UniProtKB">
        <authorList>
            <consortium name="EnsemblFungi"/>
        </authorList>
    </citation>
    <scope>IDENTIFICATION</scope>
    <source>
        <strain evidence="3">ATCC 64411</strain>
    </source>
</reference>
<protein>
    <recommendedName>
        <fullName evidence="5">Jacalin-type lectin domain-containing protein</fullName>
    </recommendedName>
</protein>
<feature type="compositionally biased region" description="Basic and acidic residues" evidence="1">
    <location>
        <begin position="708"/>
        <end position="717"/>
    </location>
</feature>
<proteinExistence type="predicted"/>
<evidence type="ECO:0000313" key="4">
    <source>
        <dbReference type="Proteomes" id="UP000011715"/>
    </source>
</evidence>
<feature type="region of interest" description="Disordered" evidence="1">
    <location>
        <begin position="273"/>
        <end position="295"/>
    </location>
</feature>
<feature type="region of interest" description="Disordered" evidence="1">
    <location>
        <begin position="25"/>
        <end position="200"/>
    </location>
</feature>
<reference evidence="3" key="4">
    <citation type="journal article" date="2015" name="G3 (Bethesda)">
        <title>Genome sequences of three phytopathogenic species of the Magnaporthaceae family of fungi.</title>
        <authorList>
            <person name="Okagaki L.H."/>
            <person name="Nunes C.C."/>
            <person name="Sailsbery J."/>
            <person name="Clay B."/>
            <person name="Brown D."/>
            <person name="John T."/>
            <person name="Oh Y."/>
            <person name="Young N."/>
            <person name="Fitzgerald M."/>
            <person name="Haas B.J."/>
            <person name="Zeng Q."/>
            <person name="Young S."/>
            <person name="Adiconis X."/>
            <person name="Fan L."/>
            <person name="Levin J.Z."/>
            <person name="Mitchell T.K."/>
            <person name="Okubara P.A."/>
            <person name="Farman M.L."/>
            <person name="Kohn L.M."/>
            <person name="Birren B."/>
            <person name="Ma L.-J."/>
            <person name="Dean R.A."/>
        </authorList>
    </citation>
    <scope>NUCLEOTIDE SEQUENCE</scope>
    <source>
        <strain evidence="3">ATCC 64411 / 73-15</strain>
    </source>
</reference>
<keyword evidence="4" id="KW-1185">Reference proteome</keyword>
<feature type="region of interest" description="Disordered" evidence="1">
    <location>
        <begin position="708"/>
        <end position="727"/>
    </location>
</feature>
<dbReference type="Proteomes" id="UP000011715">
    <property type="component" value="Unassembled WGS sequence"/>
</dbReference>
<feature type="compositionally biased region" description="Basic and acidic residues" evidence="1">
    <location>
        <begin position="153"/>
        <end position="165"/>
    </location>
</feature>
<feature type="compositionally biased region" description="Polar residues" evidence="1">
    <location>
        <begin position="185"/>
        <end position="194"/>
    </location>
</feature>